<dbReference type="RefSeq" id="XP_017298160.1">
    <property type="nucleotide sequence ID" value="XM_017442671.2"/>
</dbReference>
<keyword evidence="2" id="KW-1185">Reference proteome</keyword>
<name>A0A1S4E7I6_DIACI</name>
<reference evidence="3" key="1">
    <citation type="submission" date="2025-08" db="UniProtKB">
        <authorList>
            <consortium name="RefSeq"/>
        </authorList>
    </citation>
    <scope>IDENTIFICATION</scope>
</reference>
<gene>
    <name evidence="3" type="primary">LOC103505988</name>
</gene>
<dbReference type="GeneID" id="103505988"/>
<protein>
    <submittedName>
        <fullName evidence="3">39S ribosomal protein L39, mitochondrial-like</fullName>
    </submittedName>
</protein>
<accession>A0A1S4E7I6</accession>
<evidence type="ECO:0000256" key="1">
    <source>
        <dbReference type="SAM" id="MobiDB-lite"/>
    </source>
</evidence>
<feature type="compositionally biased region" description="Polar residues" evidence="1">
    <location>
        <begin position="65"/>
        <end position="79"/>
    </location>
</feature>
<evidence type="ECO:0000313" key="3">
    <source>
        <dbReference type="RefSeq" id="XP_017298160.1"/>
    </source>
</evidence>
<feature type="region of interest" description="Disordered" evidence="1">
    <location>
        <begin position="59"/>
        <end position="79"/>
    </location>
</feature>
<dbReference type="STRING" id="121845.A0A1S4E7I6"/>
<sequence length="79" mass="8676">MMSNTNHLGRCTIAAAQQVETDAGLFYRFQGVALPKSIKLNHFAYGILEERAKKLNPGRLPGQQVEYQPTLASSEQIGA</sequence>
<proteinExistence type="predicted"/>
<dbReference type="KEGG" id="dci:103505988"/>
<dbReference type="PaxDb" id="121845-A0A1S4E7I6"/>
<dbReference type="Proteomes" id="UP000079169">
    <property type="component" value="Unplaced"/>
</dbReference>
<evidence type="ECO:0000313" key="2">
    <source>
        <dbReference type="Proteomes" id="UP000079169"/>
    </source>
</evidence>
<organism evidence="2 3">
    <name type="scientific">Diaphorina citri</name>
    <name type="common">Asian citrus psyllid</name>
    <dbReference type="NCBI Taxonomy" id="121845"/>
    <lineage>
        <taxon>Eukaryota</taxon>
        <taxon>Metazoa</taxon>
        <taxon>Ecdysozoa</taxon>
        <taxon>Arthropoda</taxon>
        <taxon>Hexapoda</taxon>
        <taxon>Insecta</taxon>
        <taxon>Pterygota</taxon>
        <taxon>Neoptera</taxon>
        <taxon>Paraneoptera</taxon>
        <taxon>Hemiptera</taxon>
        <taxon>Sternorrhyncha</taxon>
        <taxon>Psylloidea</taxon>
        <taxon>Psyllidae</taxon>
        <taxon>Diaphorininae</taxon>
        <taxon>Diaphorina</taxon>
    </lineage>
</organism>
<dbReference type="AlphaFoldDB" id="A0A1S4E7I6"/>